<feature type="transmembrane region" description="Helical" evidence="6">
    <location>
        <begin position="12"/>
        <end position="36"/>
    </location>
</feature>
<feature type="transmembrane region" description="Helical" evidence="6">
    <location>
        <begin position="148"/>
        <end position="169"/>
    </location>
</feature>
<feature type="transmembrane region" description="Helical" evidence="6">
    <location>
        <begin position="384"/>
        <end position="401"/>
    </location>
</feature>
<keyword evidence="8" id="KW-1185">Reference proteome</keyword>
<dbReference type="GO" id="GO:0005886">
    <property type="term" value="C:plasma membrane"/>
    <property type="evidence" value="ECO:0007669"/>
    <property type="project" value="UniProtKB-SubCell"/>
</dbReference>
<evidence type="ECO:0000256" key="5">
    <source>
        <dbReference type="ARBA" id="ARBA00023136"/>
    </source>
</evidence>
<proteinExistence type="predicted"/>
<gene>
    <name evidence="7" type="ORF">FE782_11510</name>
</gene>
<evidence type="ECO:0000313" key="8">
    <source>
        <dbReference type="Proteomes" id="UP000309676"/>
    </source>
</evidence>
<evidence type="ECO:0000256" key="6">
    <source>
        <dbReference type="SAM" id="Phobius"/>
    </source>
</evidence>
<feature type="transmembrane region" description="Helical" evidence="6">
    <location>
        <begin position="359"/>
        <end position="378"/>
    </location>
</feature>
<feature type="transmembrane region" description="Helical" evidence="6">
    <location>
        <begin position="422"/>
        <end position="454"/>
    </location>
</feature>
<dbReference type="PANTHER" id="PTHR30250">
    <property type="entry name" value="PST FAMILY PREDICTED COLANIC ACID TRANSPORTER"/>
    <property type="match status" value="1"/>
</dbReference>
<reference evidence="7 8" key="1">
    <citation type="submission" date="2019-05" db="EMBL/GenBank/DDBJ databases">
        <authorList>
            <person name="Narsing Rao M.P."/>
            <person name="Li W.J."/>
        </authorList>
    </citation>
    <scope>NUCLEOTIDE SEQUENCE [LARGE SCALE GENOMIC DNA]</scope>
    <source>
        <strain evidence="7 8">SYSU_K30003</strain>
    </source>
</reference>
<keyword evidence="3 6" id="KW-0812">Transmembrane</keyword>
<evidence type="ECO:0000256" key="3">
    <source>
        <dbReference type="ARBA" id="ARBA00022692"/>
    </source>
</evidence>
<dbReference type="Proteomes" id="UP000309676">
    <property type="component" value="Unassembled WGS sequence"/>
</dbReference>
<dbReference type="PANTHER" id="PTHR30250:SF11">
    <property type="entry name" value="O-ANTIGEN TRANSPORTER-RELATED"/>
    <property type="match status" value="1"/>
</dbReference>
<keyword evidence="2" id="KW-1003">Cell membrane</keyword>
<dbReference type="EMBL" id="VCIW01000006">
    <property type="protein sequence ID" value="TLS52000.1"/>
    <property type="molecule type" value="Genomic_DNA"/>
</dbReference>
<feature type="transmembrane region" description="Helical" evidence="6">
    <location>
        <begin position="175"/>
        <end position="195"/>
    </location>
</feature>
<protein>
    <submittedName>
        <fullName evidence="7">Uncharacterized protein</fullName>
    </submittedName>
</protein>
<evidence type="ECO:0000256" key="1">
    <source>
        <dbReference type="ARBA" id="ARBA00004651"/>
    </source>
</evidence>
<feature type="transmembrane region" description="Helical" evidence="6">
    <location>
        <begin position="253"/>
        <end position="275"/>
    </location>
</feature>
<evidence type="ECO:0000256" key="2">
    <source>
        <dbReference type="ARBA" id="ARBA00022475"/>
    </source>
</evidence>
<feature type="transmembrane region" description="Helical" evidence="6">
    <location>
        <begin position="223"/>
        <end position="241"/>
    </location>
</feature>
<accession>A0A5R9GD39</accession>
<name>A0A5R9GD39_9BACL</name>
<sequence>MKVKSKVFIKNLSYSFSANLISLLISTILILVVPSYIGLLDYGYWQLYMFYTSFIAYLSFGLTDGAYLRYGGYEYHKLHKPVFVSQYWFLVALDVVALFLIMLFISYSALDISKKNVIFLACLNGVIIVPRSLLIFTLQTTNKVKESSIIIIIEKVVYFAMIIIILASGNKRFELLIYSDLVGKISSLLFSYVVCKDLVFGRYESFKNSVKEIAVNISAGSKLMIANLASMLIIGIVRLYIERSWSIETFGKISFTLSISSMALLFINSIGLVLFPTLRRLAYDSLPTLYGKIRPLIGIPLTAFLTLYFPLKGILYQWLPEYRESLVFMAILFPMFIYESKMNMLIATFLKALRKEKHILIINLIVVVASLIITLANALIIKNLYFSIFSIVALLAIRCVLAEELLCRLLKLKFNRDTIFELVISVFFIIIALKLSNFIGFLVYTGMISLYFFLKKDDLLLLWSSSLNKRITN</sequence>
<organism evidence="7 8">
    <name type="scientific">Paenibacillus antri</name>
    <dbReference type="NCBI Taxonomy" id="2582848"/>
    <lineage>
        <taxon>Bacteria</taxon>
        <taxon>Bacillati</taxon>
        <taxon>Bacillota</taxon>
        <taxon>Bacilli</taxon>
        <taxon>Bacillales</taxon>
        <taxon>Paenibacillaceae</taxon>
        <taxon>Paenibacillus</taxon>
    </lineage>
</organism>
<comment type="subcellular location">
    <subcellularLocation>
        <location evidence="1">Cell membrane</location>
        <topology evidence="1">Multi-pass membrane protein</topology>
    </subcellularLocation>
</comment>
<evidence type="ECO:0000313" key="7">
    <source>
        <dbReference type="EMBL" id="TLS52000.1"/>
    </source>
</evidence>
<dbReference type="AlphaFoldDB" id="A0A5R9GD39"/>
<feature type="transmembrane region" description="Helical" evidence="6">
    <location>
        <begin position="116"/>
        <end position="136"/>
    </location>
</feature>
<feature type="transmembrane region" description="Helical" evidence="6">
    <location>
        <begin position="48"/>
        <end position="67"/>
    </location>
</feature>
<keyword evidence="4 6" id="KW-1133">Transmembrane helix</keyword>
<dbReference type="InterPro" id="IPR050833">
    <property type="entry name" value="Poly_Biosynth_Transport"/>
</dbReference>
<feature type="transmembrane region" description="Helical" evidence="6">
    <location>
        <begin position="87"/>
        <end position="110"/>
    </location>
</feature>
<evidence type="ECO:0000256" key="4">
    <source>
        <dbReference type="ARBA" id="ARBA00022989"/>
    </source>
</evidence>
<feature type="transmembrane region" description="Helical" evidence="6">
    <location>
        <begin position="296"/>
        <end position="316"/>
    </location>
</feature>
<dbReference type="OrthoDB" id="385011at2"/>
<dbReference type="RefSeq" id="WP_138194244.1">
    <property type="nucleotide sequence ID" value="NZ_VCIW01000006.1"/>
</dbReference>
<comment type="caution">
    <text evidence="7">The sequence shown here is derived from an EMBL/GenBank/DDBJ whole genome shotgun (WGS) entry which is preliminary data.</text>
</comment>
<keyword evidence="5 6" id="KW-0472">Membrane</keyword>